<dbReference type="AlphaFoldDB" id="A0A2S9YFI8"/>
<organism evidence="2 3">
    <name type="scientific">Enhygromyxa salina</name>
    <dbReference type="NCBI Taxonomy" id="215803"/>
    <lineage>
        <taxon>Bacteria</taxon>
        <taxon>Pseudomonadati</taxon>
        <taxon>Myxococcota</taxon>
        <taxon>Polyangia</taxon>
        <taxon>Nannocystales</taxon>
        <taxon>Nannocystaceae</taxon>
        <taxon>Enhygromyxa</taxon>
    </lineage>
</organism>
<dbReference type="RefSeq" id="WP_181197436.1">
    <property type="nucleotide sequence ID" value="NZ_PVNK01000068.1"/>
</dbReference>
<gene>
    <name evidence="2" type="ORF">ENSA5_12420</name>
</gene>
<evidence type="ECO:0000313" key="3">
    <source>
        <dbReference type="Proteomes" id="UP000237968"/>
    </source>
</evidence>
<evidence type="ECO:0000313" key="2">
    <source>
        <dbReference type="EMBL" id="PRQ03873.1"/>
    </source>
</evidence>
<comment type="caution">
    <text evidence="2">The sequence shown here is derived from an EMBL/GenBank/DDBJ whole genome shotgun (WGS) entry which is preliminary data.</text>
</comment>
<dbReference type="EMBL" id="PVNK01000068">
    <property type="protein sequence ID" value="PRQ03873.1"/>
    <property type="molecule type" value="Genomic_DNA"/>
</dbReference>
<name>A0A2S9YFI8_9BACT</name>
<proteinExistence type="predicted"/>
<feature type="region of interest" description="Disordered" evidence="1">
    <location>
        <begin position="242"/>
        <end position="274"/>
    </location>
</feature>
<protein>
    <recommendedName>
        <fullName evidence="4">Flagellar assembly protein H</fullName>
    </recommendedName>
</protein>
<evidence type="ECO:0000256" key="1">
    <source>
        <dbReference type="SAM" id="MobiDB-lite"/>
    </source>
</evidence>
<accession>A0A2S9YFI8</accession>
<evidence type="ECO:0008006" key="4">
    <source>
        <dbReference type="Google" id="ProtNLM"/>
    </source>
</evidence>
<reference evidence="2 3" key="1">
    <citation type="submission" date="2018-03" db="EMBL/GenBank/DDBJ databases">
        <title>Draft Genome Sequences of the Obligatory Marine Myxobacteria Enhygromyxa salina SWB005.</title>
        <authorList>
            <person name="Poehlein A."/>
            <person name="Moghaddam J.A."/>
            <person name="Harms H."/>
            <person name="Alanjari M."/>
            <person name="Koenig G.M."/>
            <person name="Daniel R."/>
            <person name="Schaeberle T.F."/>
        </authorList>
    </citation>
    <scope>NUCLEOTIDE SEQUENCE [LARGE SCALE GENOMIC DNA]</scope>
    <source>
        <strain evidence="2 3">SWB005</strain>
    </source>
</reference>
<keyword evidence="3" id="KW-1185">Reference proteome</keyword>
<dbReference type="Proteomes" id="UP000237968">
    <property type="component" value="Unassembled WGS sequence"/>
</dbReference>
<sequence>MPGTLHQGVLSLFRDDPWLGFDLLQIDRPVIGTPVDRRGEIDRDAKQHLRIKSRYPDLVLVHQVEGQPAAGIVICVEAQKDPNLRKRWRIPSYQASLAEDYELQTWVFVVSFSSRMSEALKAWSLGSPPRVDAQVLDVDTVPRVASLEQALKRPTAAVLAAILHGYEGDLEAARLGVRACRELSEKRRRRYTATILAALPEREREILMGELPVEEQDELWEIERESGTYKVGLRAGLERGRSEGLERGRSEGLERGRSEGLERGRSEGLERGRSEGLERGRRVTLVEMILAILEVRGVPQDPASEARIRGCEELPTLQTWARRAREVARASELFDEA</sequence>